<dbReference type="InterPro" id="IPR001278">
    <property type="entry name" value="Arg-tRNA-ligase"/>
</dbReference>
<dbReference type="SUPFAM" id="SSF47323">
    <property type="entry name" value="Anticodon-binding domain of a subclass of class I aminoacyl-tRNA synthetases"/>
    <property type="match status" value="1"/>
</dbReference>
<evidence type="ECO:0000256" key="5">
    <source>
        <dbReference type="ARBA" id="ARBA00022741"/>
    </source>
</evidence>
<comment type="similarity">
    <text evidence="2 10 11">Belongs to the class-I aminoacyl-tRNA synthetase family.</text>
</comment>
<comment type="subcellular location">
    <subcellularLocation>
        <location evidence="1 10">Cytoplasm</location>
    </subcellularLocation>
</comment>
<evidence type="ECO:0000313" key="12">
    <source>
        <dbReference type="EMBL" id="PPK30028.1"/>
    </source>
</evidence>
<keyword evidence="5 10" id="KW-0547">Nucleotide-binding</keyword>
<evidence type="ECO:0000256" key="2">
    <source>
        <dbReference type="ARBA" id="ARBA00005594"/>
    </source>
</evidence>
<dbReference type="NCBIfam" id="TIGR00456">
    <property type="entry name" value="argS"/>
    <property type="match status" value="1"/>
</dbReference>
<evidence type="ECO:0000313" key="13">
    <source>
        <dbReference type="Proteomes" id="UP000239239"/>
    </source>
</evidence>
<dbReference type="GO" id="GO:0005524">
    <property type="term" value="F:ATP binding"/>
    <property type="evidence" value="ECO:0007669"/>
    <property type="project" value="UniProtKB-UniRule"/>
</dbReference>
<dbReference type="PANTHER" id="PTHR11956">
    <property type="entry name" value="ARGINYL-TRNA SYNTHETASE"/>
    <property type="match status" value="1"/>
</dbReference>
<dbReference type="Pfam" id="PF00750">
    <property type="entry name" value="tRNA-synt_1d"/>
    <property type="match status" value="2"/>
</dbReference>
<keyword evidence="7 10" id="KW-0648">Protein biosynthesis</keyword>
<keyword evidence="3 10" id="KW-0963">Cytoplasm</keyword>
<dbReference type="CDD" id="cd00671">
    <property type="entry name" value="ArgRS_core"/>
    <property type="match status" value="1"/>
</dbReference>
<reference evidence="12 13" key="1">
    <citation type="submission" date="2018-02" db="EMBL/GenBank/DDBJ databases">
        <title>Draft genome sequences of four Legionella pneumophila clinical strains isolated in Ontario.</title>
        <authorList>
            <person name="Fortuna A."/>
            <person name="Ramnarine R."/>
            <person name="Li A."/>
            <person name="Frantz C."/>
            <person name="Mallo G."/>
        </authorList>
    </citation>
    <scope>NUCLEOTIDE SEQUENCE [LARGE SCALE GENOMIC DNA]</scope>
    <source>
        <strain evidence="12 13">LG61</strain>
    </source>
</reference>
<dbReference type="InterPro" id="IPR036695">
    <property type="entry name" value="Arg-tRNA-synth_N_sf"/>
</dbReference>
<dbReference type="InterPro" id="IPR008909">
    <property type="entry name" value="DALR_anticod-bd"/>
</dbReference>
<evidence type="ECO:0000256" key="11">
    <source>
        <dbReference type="RuleBase" id="RU363038"/>
    </source>
</evidence>
<sequence length="589" mass="66080">MRSMKAIIEYLLKQALINLQQSGEIPIDLEIEIKVENAKDPAHGDYATNLALVLAKPCRQSPKILAERLVAAIPSDPSVEKIEIAGAGFINFFMRSTARSLIISEILNKGKEFGRGNLGQSQKVLIEFVSANPTGPLHVGHGRGAAFGATLGNVLKAAGYDVTLEYYVNDAGRQMNILAVSVWLRYLELAGEPVVFPTNGYKGQYVYEIAQVMWSEQGNQFVHPWISVVDNLPADEPEGGDKETYIDAIIARAQSLLGKDGFANFHQHALKTVLDDIKDDLQAFGVNFDNWFSEQSLFEDGSIEKGIQALKDRNHTYEREGALWFRATDFGDEKDRVLVRANGQTTYFASDVAYHWNKYDRGFDRVIDIFGADHHGYVTRIKTAVKALGHDESALDVILVQFAILYRGGDRVQMSTRSGSFVTLRELREEVGNDAARYFYVARKPEQHMDFDLDLAKSESSDNPVYYIQYAHARICSVLRQLKERGLKWDKDMGLKNLDLLEQQHETTLISLISRYPEVIQAAAACCEPHQLAYYLRELANGLHSYYNAIQLLCEQEQLRCARLCLLESVRQVLNNGLAILGVSAPESM</sequence>
<feature type="short sequence motif" description="'HIGH' region" evidence="10">
    <location>
        <begin position="131"/>
        <end position="141"/>
    </location>
</feature>
<keyword evidence="4 10" id="KW-0436">Ligase</keyword>
<dbReference type="GO" id="GO:0004814">
    <property type="term" value="F:arginine-tRNA ligase activity"/>
    <property type="evidence" value="ECO:0007669"/>
    <property type="project" value="UniProtKB-UniRule"/>
</dbReference>
<evidence type="ECO:0000256" key="4">
    <source>
        <dbReference type="ARBA" id="ARBA00022598"/>
    </source>
</evidence>
<dbReference type="FunFam" id="1.10.730.10:FF:000008">
    <property type="entry name" value="Arginine--tRNA ligase"/>
    <property type="match status" value="1"/>
</dbReference>
<dbReference type="FunFam" id="3.30.1360.70:FF:000003">
    <property type="entry name" value="Arginine--tRNA ligase"/>
    <property type="match status" value="1"/>
</dbReference>
<dbReference type="SMART" id="SM01016">
    <property type="entry name" value="Arg_tRNA_synt_N"/>
    <property type="match status" value="1"/>
</dbReference>
<dbReference type="HAMAP" id="MF_00123">
    <property type="entry name" value="Arg_tRNA_synth"/>
    <property type="match status" value="1"/>
</dbReference>
<dbReference type="AlphaFoldDB" id="A0A2S6EXW7"/>
<dbReference type="OrthoDB" id="9803211at2"/>
<dbReference type="EMBL" id="PQWY01000015">
    <property type="protein sequence ID" value="PPK30028.1"/>
    <property type="molecule type" value="Genomic_DNA"/>
</dbReference>
<proteinExistence type="inferred from homology"/>
<dbReference type="GO" id="GO:0005737">
    <property type="term" value="C:cytoplasm"/>
    <property type="evidence" value="ECO:0007669"/>
    <property type="project" value="UniProtKB-SubCell"/>
</dbReference>
<evidence type="ECO:0000256" key="8">
    <source>
        <dbReference type="ARBA" id="ARBA00023146"/>
    </source>
</evidence>
<organism evidence="12 13">
    <name type="scientific">Legionella pneumophila</name>
    <dbReference type="NCBI Taxonomy" id="446"/>
    <lineage>
        <taxon>Bacteria</taxon>
        <taxon>Pseudomonadati</taxon>
        <taxon>Pseudomonadota</taxon>
        <taxon>Gammaproteobacteria</taxon>
        <taxon>Legionellales</taxon>
        <taxon>Legionellaceae</taxon>
        <taxon>Legionella</taxon>
    </lineage>
</organism>
<dbReference type="SUPFAM" id="SSF52374">
    <property type="entry name" value="Nucleotidylyl transferase"/>
    <property type="match status" value="1"/>
</dbReference>
<dbReference type="Gene3D" id="3.40.50.620">
    <property type="entry name" value="HUPs"/>
    <property type="match status" value="1"/>
</dbReference>
<dbReference type="InterPro" id="IPR009080">
    <property type="entry name" value="tRNAsynth_Ia_anticodon-bd"/>
</dbReference>
<evidence type="ECO:0000256" key="9">
    <source>
        <dbReference type="ARBA" id="ARBA00049339"/>
    </source>
</evidence>
<dbReference type="InterPro" id="IPR035684">
    <property type="entry name" value="ArgRS_core"/>
</dbReference>
<dbReference type="InterPro" id="IPR005148">
    <property type="entry name" value="Arg-tRNA-synth_N"/>
</dbReference>
<evidence type="ECO:0000256" key="3">
    <source>
        <dbReference type="ARBA" id="ARBA00022490"/>
    </source>
</evidence>
<dbReference type="EC" id="6.1.1.19" evidence="10"/>
<dbReference type="Pfam" id="PF05746">
    <property type="entry name" value="DALR_1"/>
    <property type="match status" value="1"/>
</dbReference>
<evidence type="ECO:0000256" key="10">
    <source>
        <dbReference type="HAMAP-Rule" id="MF_00123"/>
    </source>
</evidence>
<name>A0A2S6EXW7_LEGPN</name>
<dbReference type="SUPFAM" id="SSF55190">
    <property type="entry name" value="Arginyl-tRNA synthetase (ArgRS), N-terminal 'additional' domain"/>
    <property type="match status" value="1"/>
</dbReference>
<dbReference type="PRINTS" id="PR01038">
    <property type="entry name" value="TRNASYNTHARG"/>
</dbReference>
<dbReference type="Pfam" id="PF03485">
    <property type="entry name" value="Arg_tRNA_synt_N"/>
    <property type="match status" value="1"/>
</dbReference>
<dbReference type="InterPro" id="IPR014729">
    <property type="entry name" value="Rossmann-like_a/b/a_fold"/>
</dbReference>
<gene>
    <name evidence="10" type="primary">argS</name>
    <name evidence="12" type="ORF">C3928_10350</name>
</gene>
<dbReference type="SMART" id="SM00836">
    <property type="entry name" value="DALR_1"/>
    <property type="match status" value="1"/>
</dbReference>
<comment type="catalytic activity">
    <reaction evidence="9 10">
        <text>tRNA(Arg) + L-arginine + ATP = L-arginyl-tRNA(Arg) + AMP + diphosphate</text>
        <dbReference type="Rhea" id="RHEA:20301"/>
        <dbReference type="Rhea" id="RHEA-COMP:9658"/>
        <dbReference type="Rhea" id="RHEA-COMP:9673"/>
        <dbReference type="ChEBI" id="CHEBI:30616"/>
        <dbReference type="ChEBI" id="CHEBI:32682"/>
        <dbReference type="ChEBI" id="CHEBI:33019"/>
        <dbReference type="ChEBI" id="CHEBI:78442"/>
        <dbReference type="ChEBI" id="CHEBI:78513"/>
        <dbReference type="ChEBI" id="CHEBI:456215"/>
        <dbReference type="EC" id="6.1.1.19"/>
    </reaction>
</comment>
<keyword evidence="8 10" id="KW-0030">Aminoacyl-tRNA synthetase</keyword>
<dbReference type="PANTHER" id="PTHR11956:SF5">
    <property type="entry name" value="ARGININE--TRNA LIGASE, CYTOPLASMIC"/>
    <property type="match status" value="1"/>
</dbReference>
<dbReference type="Proteomes" id="UP000239239">
    <property type="component" value="Unassembled WGS sequence"/>
</dbReference>
<evidence type="ECO:0000256" key="7">
    <source>
        <dbReference type="ARBA" id="ARBA00022917"/>
    </source>
</evidence>
<dbReference type="GO" id="GO:0006420">
    <property type="term" value="P:arginyl-tRNA aminoacylation"/>
    <property type="evidence" value="ECO:0007669"/>
    <property type="project" value="UniProtKB-UniRule"/>
</dbReference>
<evidence type="ECO:0000256" key="6">
    <source>
        <dbReference type="ARBA" id="ARBA00022840"/>
    </source>
</evidence>
<dbReference type="Gene3D" id="3.30.1360.70">
    <property type="entry name" value="Arginyl tRNA synthetase N-terminal domain"/>
    <property type="match status" value="1"/>
</dbReference>
<comment type="caution">
    <text evidence="12">The sequence shown here is derived from an EMBL/GenBank/DDBJ whole genome shotgun (WGS) entry which is preliminary data.</text>
</comment>
<comment type="subunit">
    <text evidence="10">Monomer.</text>
</comment>
<dbReference type="PROSITE" id="PS00178">
    <property type="entry name" value="AA_TRNA_LIGASE_I"/>
    <property type="match status" value="1"/>
</dbReference>
<protein>
    <recommendedName>
        <fullName evidence="10">Arginine--tRNA ligase</fullName>
        <ecNumber evidence="10">6.1.1.19</ecNumber>
    </recommendedName>
    <alternativeName>
        <fullName evidence="10">Arginyl-tRNA synthetase</fullName>
        <shortName evidence="10">ArgRS</shortName>
    </alternativeName>
</protein>
<dbReference type="Gene3D" id="1.10.730.10">
    <property type="entry name" value="Isoleucyl-tRNA Synthetase, Domain 1"/>
    <property type="match status" value="1"/>
</dbReference>
<accession>A0A2S6EXW7</accession>
<evidence type="ECO:0000256" key="1">
    <source>
        <dbReference type="ARBA" id="ARBA00004496"/>
    </source>
</evidence>
<keyword evidence="6 10" id="KW-0067">ATP-binding</keyword>
<dbReference type="InterPro" id="IPR001412">
    <property type="entry name" value="aa-tRNA-synth_I_CS"/>
</dbReference>